<gene>
    <name evidence="3" type="ORF">UY86_C0016G0007</name>
</gene>
<feature type="transmembrane region" description="Helical" evidence="1">
    <location>
        <begin position="28"/>
        <end position="49"/>
    </location>
</feature>
<comment type="caution">
    <text evidence="3">The sequence shown here is derived from an EMBL/GenBank/DDBJ whole genome shotgun (WGS) entry which is preliminary data.</text>
</comment>
<dbReference type="AlphaFoldDB" id="A0A0G2AWC1"/>
<name>A0A0G2AWC1_9BACT</name>
<evidence type="ECO:0000313" key="3">
    <source>
        <dbReference type="EMBL" id="KKW37184.1"/>
    </source>
</evidence>
<keyword evidence="1" id="KW-0472">Membrane</keyword>
<evidence type="ECO:0000313" key="4">
    <source>
        <dbReference type="Proteomes" id="UP000033852"/>
    </source>
</evidence>
<dbReference type="EMBL" id="LCRR01000016">
    <property type="protein sequence ID" value="KKW37184.1"/>
    <property type="molecule type" value="Genomic_DNA"/>
</dbReference>
<accession>A0A0G2AWC1</accession>
<dbReference type="InterPro" id="IPR013783">
    <property type="entry name" value="Ig-like_fold"/>
</dbReference>
<dbReference type="Proteomes" id="UP000033852">
    <property type="component" value="Unassembled WGS sequence"/>
</dbReference>
<proteinExistence type="predicted"/>
<dbReference type="InterPro" id="IPR035986">
    <property type="entry name" value="PKD_dom_sf"/>
</dbReference>
<dbReference type="InterPro" id="IPR000601">
    <property type="entry name" value="PKD_dom"/>
</dbReference>
<keyword evidence="1" id="KW-0812">Transmembrane</keyword>
<protein>
    <recommendedName>
        <fullName evidence="2">PKD domain-containing protein</fullName>
    </recommendedName>
</protein>
<dbReference type="CDD" id="cd00146">
    <property type="entry name" value="PKD"/>
    <property type="match status" value="1"/>
</dbReference>
<evidence type="ECO:0000259" key="2">
    <source>
        <dbReference type="Pfam" id="PF00801"/>
    </source>
</evidence>
<organism evidence="3 4">
    <name type="scientific">Candidatus Adlerbacteria bacterium GW2011_GWB1_54_7</name>
    <dbReference type="NCBI Taxonomy" id="1618607"/>
    <lineage>
        <taxon>Bacteria</taxon>
        <taxon>Candidatus Adleribacteriota</taxon>
    </lineage>
</organism>
<dbReference type="Gene3D" id="2.60.40.10">
    <property type="entry name" value="Immunoglobulins"/>
    <property type="match status" value="1"/>
</dbReference>
<dbReference type="SUPFAM" id="SSF49299">
    <property type="entry name" value="PKD domain"/>
    <property type="match status" value="1"/>
</dbReference>
<evidence type="ECO:0000256" key="1">
    <source>
        <dbReference type="SAM" id="Phobius"/>
    </source>
</evidence>
<keyword evidence="1" id="KW-1133">Transmembrane helix</keyword>
<reference evidence="3 4" key="1">
    <citation type="journal article" date="2015" name="Nature">
        <title>rRNA introns, odd ribosomes, and small enigmatic genomes across a large radiation of phyla.</title>
        <authorList>
            <person name="Brown C.T."/>
            <person name="Hug L.A."/>
            <person name="Thomas B.C."/>
            <person name="Sharon I."/>
            <person name="Castelle C.J."/>
            <person name="Singh A."/>
            <person name="Wilkins M.J."/>
            <person name="Williams K.H."/>
            <person name="Banfield J.F."/>
        </authorList>
    </citation>
    <scope>NUCLEOTIDE SEQUENCE [LARGE SCALE GENOMIC DNA]</scope>
</reference>
<feature type="domain" description="PKD" evidence="2">
    <location>
        <begin position="71"/>
        <end position="145"/>
    </location>
</feature>
<sequence>MPPQKANNPPSVQQSESMESVTFWQRKSVWISMTIVVAVILSGAAYAAYTINAPSEYPAINIDWADGRSGPDPFPANVTMPLYFNVEDPEDVAVSIDWGDGEEETVHVVTDPANTSHHVVGAKHIWSSAGTYTVRVTARNQSSSKYDLNVDPTIIPREYVPYVLNAWRLQKYSTPEADPDRVTGVIQWDFDKCAADPNKCDLAYDPATDTCRNIPIKSPTEPSGEYYPKQTFEQYSICRVYIPYSDHSGGTGVVAAMGNPNSRSLYSVAIILFAENSSSAPTRSELNAALGDIIGIETGGAIPQTRRDDYERQTQGASNPIVIPSDYELITDHDVSKQIPYILEAWRIAKKGSSDSGTVIQLLQRDFEKCASDPNRCYLPYDPTSDKCKEVVGQSGYSYWTKQTVGSYSVCKISRPYTDFEGSANVSAVLAQPSSRSLYMLAVTQWGTADNVPSLPAMGVLLDKFIAR</sequence>
<dbReference type="Pfam" id="PF00801">
    <property type="entry name" value="PKD"/>
    <property type="match status" value="1"/>
</dbReference>